<dbReference type="GO" id="GO:0006400">
    <property type="term" value="P:tRNA modification"/>
    <property type="evidence" value="ECO:0007669"/>
    <property type="project" value="TreeGrafter"/>
</dbReference>
<dbReference type="InterPro" id="IPR039657">
    <property type="entry name" value="Dimethylallyltransferase"/>
</dbReference>
<keyword evidence="4 10" id="KW-0808">Transferase</keyword>
<protein>
    <recommendedName>
        <fullName evidence="10">tRNA dimethylallyltransferase</fullName>
        <ecNumber evidence="10">2.5.1.75</ecNumber>
    </recommendedName>
    <alternativeName>
        <fullName evidence="10">Dimethylallyl diphosphate:tRNA dimethylallyltransferase</fullName>
        <shortName evidence="10">DMAPP:tRNA dimethylallyltransferase</shortName>
        <shortName evidence="10">DMATase</shortName>
    </alternativeName>
    <alternativeName>
        <fullName evidence="10">Isopentenyl-diphosphate:tRNA isopentenyltransferase</fullName>
        <shortName evidence="10">IPP transferase</shortName>
        <shortName evidence="10">IPPT</shortName>
        <shortName evidence="10">IPTase</shortName>
    </alternativeName>
</protein>
<sequence>MEGVIIAGPTASGKSAAALEIAAALDGEIVNADAMQIYRELPILTASPSAVDRAQIPHHLYNCVPGEERWSAGLFARKAAALCDDILARGRRPIVVGGTGLWLKALTDGLSPIPPIDDSYGRAAAARWAQLGPEDFRREVLNLDPAMEALAPADRQRHLRAWTVATATGTPLSEWQRVPPTPVLTIEWARGVLMPDRETLRTRSAHRFAAMVERGAMGEVAALLARDLSLSLPIMKAVGVRELSKVLAGEWSLEEGVSAAVTATHRLVKRQTTWFNNQFSAWPQSASANALNEALGGGQGRR</sequence>
<evidence type="ECO:0000256" key="11">
    <source>
        <dbReference type="RuleBase" id="RU003783"/>
    </source>
</evidence>
<dbReference type="GO" id="GO:0005524">
    <property type="term" value="F:ATP binding"/>
    <property type="evidence" value="ECO:0007669"/>
    <property type="project" value="UniProtKB-UniRule"/>
</dbReference>
<dbReference type="EC" id="2.5.1.75" evidence="10"/>
<evidence type="ECO:0000256" key="5">
    <source>
        <dbReference type="ARBA" id="ARBA00022694"/>
    </source>
</evidence>
<dbReference type="PANTHER" id="PTHR11088">
    <property type="entry name" value="TRNA DIMETHYLALLYLTRANSFERASE"/>
    <property type="match status" value="1"/>
</dbReference>
<comment type="catalytic activity">
    <reaction evidence="9 10 11">
        <text>adenosine(37) in tRNA + dimethylallyl diphosphate = N(6)-dimethylallyladenosine(37) in tRNA + diphosphate</text>
        <dbReference type="Rhea" id="RHEA:26482"/>
        <dbReference type="Rhea" id="RHEA-COMP:10162"/>
        <dbReference type="Rhea" id="RHEA-COMP:10375"/>
        <dbReference type="ChEBI" id="CHEBI:33019"/>
        <dbReference type="ChEBI" id="CHEBI:57623"/>
        <dbReference type="ChEBI" id="CHEBI:74411"/>
        <dbReference type="ChEBI" id="CHEBI:74415"/>
        <dbReference type="EC" id="2.5.1.75"/>
    </reaction>
</comment>
<dbReference type="SUPFAM" id="SSF52540">
    <property type="entry name" value="P-loop containing nucleoside triphosphate hydrolases"/>
    <property type="match status" value="1"/>
</dbReference>
<proteinExistence type="inferred from homology"/>
<comment type="caution">
    <text evidence="10">Lacks conserved residue(s) required for the propagation of feature annotation.</text>
</comment>
<comment type="subunit">
    <text evidence="10">Monomer.</text>
</comment>
<evidence type="ECO:0000256" key="1">
    <source>
        <dbReference type="ARBA" id="ARBA00001946"/>
    </source>
</evidence>
<gene>
    <name evidence="10" type="primary">miaA</name>
    <name evidence="14" type="ordered locus">PB2503_00762</name>
</gene>
<dbReference type="AlphaFoldDB" id="E0TB24"/>
<evidence type="ECO:0000256" key="6">
    <source>
        <dbReference type="ARBA" id="ARBA00022741"/>
    </source>
</evidence>
<dbReference type="InterPro" id="IPR027417">
    <property type="entry name" value="P-loop_NTPase"/>
</dbReference>
<comment type="function">
    <text evidence="2 10 12">Catalyzes the transfer of a dimethylallyl group onto the adenine at position 37 in tRNAs that read codons beginning with uridine, leading to the formation of N6-(dimethylallyl)adenosine (i(6)A).</text>
</comment>
<dbReference type="GO" id="GO:0052381">
    <property type="term" value="F:tRNA dimethylallyltransferase activity"/>
    <property type="evidence" value="ECO:0007669"/>
    <property type="project" value="UniProtKB-UniRule"/>
</dbReference>
<evidence type="ECO:0000256" key="9">
    <source>
        <dbReference type="ARBA" id="ARBA00049563"/>
    </source>
</evidence>
<comment type="cofactor">
    <cofactor evidence="1 10">
        <name>Mg(2+)</name>
        <dbReference type="ChEBI" id="CHEBI:18420"/>
    </cofactor>
</comment>
<evidence type="ECO:0000256" key="13">
    <source>
        <dbReference type="RuleBase" id="RU003785"/>
    </source>
</evidence>
<comment type="similarity">
    <text evidence="3 10 13">Belongs to the IPP transferase family.</text>
</comment>
<evidence type="ECO:0000256" key="4">
    <source>
        <dbReference type="ARBA" id="ARBA00022679"/>
    </source>
</evidence>
<dbReference type="InterPro" id="IPR018022">
    <property type="entry name" value="IPT"/>
</dbReference>
<keyword evidence="6 10" id="KW-0547">Nucleotide-binding</keyword>
<dbReference type="PANTHER" id="PTHR11088:SF60">
    <property type="entry name" value="TRNA DIMETHYLALLYLTRANSFERASE"/>
    <property type="match status" value="1"/>
</dbReference>
<evidence type="ECO:0000313" key="14">
    <source>
        <dbReference type="EMBL" id="ADM08233.1"/>
    </source>
</evidence>
<dbReference type="Proteomes" id="UP000001302">
    <property type="component" value="Chromosome"/>
</dbReference>
<dbReference type="Gene3D" id="1.10.20.140">
    <property type="match status" value="1"/>
</dbReference>
<reference evidence="15" key="1">
    <citation type="submission" date="2010-08" db="EMBL/GenBank/DDBJ databases">
        <title>Genome sequence of Parvularcula bermudensis HTCC2503.</title>
        <authorList>
            <person name="Kang D.-M."/>
            <person name="Oh H.-M."/>
            <person name="Cho J.-C."/>
        </authorList>
    </citation>
    <scope>NUCLEOTIDE SEQUENCE [LARGE SCALE GENOMIC DNA]</scope>
    <source>
        <strain evidence="15">ATCC BAA-594 / HTCC2503 / KCTC 12087</strain>
    </source>
</reference>
<dbReference type="EMBL" id="CP002156">
    <property type="protein sequence ID" value="ADM08233.1"/>
    <property type="molecule type" value="Genomic_DNA"/>
</dbReference>
<name>E0TB24_PARBH</name>
<organism evidence="14 15">
    <name type="scientific">Parvularcula bermudensis (strain ATCC BAA-594 / HTCC2503 / KCTC 12087)</name>
    <dbReference type="NCBI Taxonomy" id="314260"/>
    <lineage>
        <taxon>Bacteria</taxon>
        <taxon>Pseudomonadati</taxon>
        <taxon>Pseudomonadota</taxon>
        <taxon>Alphaproteobacteria</taxon>
        <taxon>Parvularculales</taxon>
        <taxon>Parvularculaceae</taxon>
        <taxon>Parvularcula</taxon>
    </lineage>
</organism>
<dbReference type="eggNOG" id="COG0324">
    <property type="taxonomic scope" value="Bacteria"/>
</dbReference>
<keyword evidence="8 10" id="KW-0460">Magnesium</keyword>
<dbReference type="HAMAP" id="MF_00185">
    <property type="entry name" value="IPP_trans"/>
    <property type="match status" value="1"/>
</dbReference>
<dbReference type="RefSeq" id="WP_013299207.1">
    <property type="nucleotide sequence ID" value="NC_014414.1"/>
</dbReference>
<dbReference type="Pfam" id="PF01715">
    <property type="entry name" value="IPPT"/>
    <property type="match status" value="1"/>
</dbReference>
<evidence type="ECO:0000256" key="2">
    <source>
        <dbReference type="ARBA" id="ARBA00003213"/>
    </source>
</evidence>
<feature type="site" description="Interaction with substrate tRNA" evidence="10">
    <location>
        <position position="99"/>
    </location>
</feature>
<dbReference type="NCBIfam" id="TIGR00174">
    <property type="entry name" value="miaA"/>
    <property type="match status" value="1"/>
</dbReference>
<keyword evidence="15" id="KW-1185">Reference proteome</keyword>
<evidence type="ECO:0000256" key="8">
    <source>
        <dbReference type="ARBA" id="ARBA00022842"/>
    </source>
</evidence>
<dbReference type="OrthoDB" id="9776390at2"/>
<evidence type="ECO:0000313" key="15">
    <source>
        <dbReference type="Proteomes" id="UP000001302"/>
    </source>
</evidence>
<evidence type="ECO:0000256" key="7">
    <source>
        <dbReference type="ARBA" id="ARBA00022840"/>
    </source>
</evidence>
<dbReference type="Gene3D" id="3.40.50.300">
    <property type="entry name" value="P-loop containing nucleotide triphosphate hydrolases"/>
    <property type="match status" value="1"/>
</dbReference>
<feature type="binding site" evidence="10">
    <location>
        <begin position="10"/>
        <end position="15"/>
    </location>
    <ligand>
        <name>substrate</name>
    </ligand>
</feature>
<accession>E0TB24</accession>
<dbReference type="KEGG" id="pbr:PB2503_00762"/>
<keyword evidence="7 10" id="KW-0067">ATP-binding</keyword>
<evidence type="ECO:0000256" key="10">
    <source>
        <dbReference type="HAMAP-Rule" id="MF_00185"/>
    </source>
</evidence>
<evidence type="ECO:0000256" key="12">
    <source>
        <dbReference type="RuleBase" id="RU003784"/>
    </source>
</evidence>
<evidence type="ECO:0000256" key="3">
    <source>
        <dbReference type="ARBA" id="ARBA00005842"/>
    </source>
</evidence>
<feature type="site" description="Interaction with substrate tRNA" evidence="10">
    <location>
        <position position="127"/>
    </location>
</feature>
<dbReference type="HOGENOM" id="CLU_032616_0_1_5"/>
<dbReference type="STRING" id="314260.PB2503_00762"/>
<feature type="region of interest" description="Interaction with substrate tRNA" evidence="10">
    <location>
        <begin position="156"/>
        <end position="160"/>
    </location>
</feature>
<feature type="binding site" evidence="10">
    <location>
        <begin position="8"/>
        <end position="15"/>
    </location>
    <ligand>
        <name>ATP</name>
        <dbReference type="ChEBI" id="CHEBI:30616"/>
    </ligand>
</feature>
<keyword evidence="5 10" id="KW-0819">tRNA processing</keyword>
<reference evidence="14 15" key="2">
    <citation type="journal article" date="2011" name="J. Bacteriol.">
        <title>Complete genome sequence of strain HTCC2503T of Parvularcula bermudensis, the type species of the order "Parvularculales" in the class Alphaproteobacteria.</title>
        <authorList>
            <person name="Oh H.M."/>
            <person name="Kang I."/>
            <person name="Vergin K.L."/>
            <person name="Kang D."/>
            <person name="Rhee K.H."/>
            <person name="Giovannoni S.J."/>
            <person name="Cho J.C."/>
        </authorList>
    </citation>
    <scope>NUCLEOTIDE SEQUENCE [LARGE SCALE GENOMIC DNA]</scope>
    <source>
        <strain evidence="15">ATCC BAA-594 / HTCC2503 / KCTC 12087</strain>
    </source>
</reference>